<feature type="binding site" evidence="9">
    <location>
        <begin position="134"/>
        <end position="136"/>
    </location>
    <ligand>
        <name>ATP</name>
        <dbReference type="ChEBI" id="CHEBI:30616"/>
    </ligand>
</feature>
<protein>
    <recommendedName>
        <fullName evidence="9">Phosphopantetheine adenylyltransferase</fullName>
        <ecNumber evidence="9">2.7.7.3</ecNumber>
    </recommendedName>
    <alternativeName>
        <fullName evidence="9">Dephospho-CoA pyrophosphorylase</fullName>
    </alternativeName>
    <alternativeName>
        <fullName evidence="9">Pantetheine-phosphate adenylyltransferase</fullName>
        <shortName evidence="9">PPAT</shortName>
    </alternativeName>
</protein>
<dbReference type="OrthoDB" id="9806661at2"/>
<dbReference type="PANTHER" id="PTHR21342:SF1">
    <property type="entry name" value="PHOSPHOPANTETHEINE ADENYLYLTRANSFERASE"/>
    <property type="match status" value="1"/>
</dbReference>
<dbReference type="PRINTS" id="PR01020">
    <property type="entry name" value="LPSBIOSNTHSS"/>
</dbReference>
<dbReference type="InterPro" id="IPR014729">
    <property type="entry name" value="Rossmann-like_a/b/a_fold"/>
</dbReference>
<comment type="subcellular location">
    <subcellularLocation>
        <location evidence="9">Cytoplasm</location>
    </subcellularLocation>
</comment>
<dbReference type="GO" id="GO:0004595">
    <property type="term" value="F:pantetheine-phosphate adenylyltransferase activity"/>
    <property type="evidence" value="ECO:0007669"/>
    <property type="project" value="UniProtKB-UniRule"/>
</dbReference>
<feature type="binding site" evidence="9">
    <location>
        <position position="55"/>
    </location>
    <ligand>
        <name>substrate</name>
    </ligand>
</feature>
<feature type="binding site" evidence="9">
    <location>
        <begin position="169"/>
        <end position="175"/>
    </location>
    <ligand>
        <name>ATP</name>
        <dbReference type="ChEBI" id="CHEBI:30616"/>
    </ligand>
</feature>
<keyword evidence="4 9" id="KW-0547">Nucleotide-binding</keyword>
<dbReference type="EMBL" id="SKBU01000015">
    <property type="protein sequence ID" value="TCJ16965.1"/>
    <property type="molecule type" value="Genomic_DNA"/>
</dbReference>
<keyword evidence="5 9" id="KW-0067">ATP-binding</keyword>
<evidence type="ECO:0000259" key="10">
    <source>
        <dbReference type="Pfam" id="PF01467"/>
    </source>
</evidence>
<dbReference type="InterPro" id="IPR001980">
    <property type="entry name" value="PPAT"/>
</dbReference>
<comment type="function">
    <text evidence="9">Reversibly transfers an adenylyl group from ATP to 4'-phosphopantetheine, yielding dephospho-CoA (dPCoA) and pyrophosphate.</text>
</comment>
<feature type="binding site" evidence="9">
    <location>
        <position position="87"/>
    </location>
    <ligand>
        <name>substrate</name>
    </ligand>
</feature>
<evidence type="ECO:0000256" key="1">
    <source>
        <dbReference type="ARBA" id="ARBA00022490"/>
    </source>
</evidence>
<feature type="binding site" evidence="9">
    <location>
        <begin position="55"/>
        <end position="56"/>
    </location>
    <ligand>
        <name>ATP</name>
        <dbReference type="ChEBI" id="CHEBI:30616"/>
    </ligand>
</feature>
<proteinExistence type="inferred from homology"/>
<gene>
    <name evidence="9" type="primary">coaD</name>
    <name evidence="11" type="ORF">E0L93_07960</name>
</gene>
<dbReference type="Gene3D" id="3.40.50.620">
    <property type="entry name" value="HUPs"/>
    <property type="match status" value="1"/>
</dbReference>
<keyword evidence="6 9" id="KW-0460">Magnesium</keyword>
<dbReference type="GO" id="GO:0005524">
    <property type="term" value="F:ATP binding"/>
    <property type="evidence" value="ECO:0007669"/>
    <property type="project" value="UniProtKB-KW"/>
</dbReference>
<keyword evidence="12" id="KW-1185">Reference proteome</keyword>
<reference evidence="11 12" key="1">
    <citation type="submission" date="2019-03" db="EMBL/GenBank/DDBJ databases">
        <title>Whole genome sequence of a novel Rubrobacter taiwanensis strain, isolated from Yellowstone National Park.</title>
        <authorList>
            <person name="Freed S."/>
            <person name="Ramaley R.F."/>
            <person name="Kyndt J.A."/>
        </authorList>
    </citation>
    <scope>NUCLEOTIDE SEQUENCE [LARGE SCALE GENOMIC DNA]</scope>
    <source>
        <strain evidence="11 12">Yellowstone</strain>
    </source>
</reference>
<evidence type="ECO:0000256" key="4">
    <source>
        <dbReference type="ARBA" id="ARBA00022741"/>
    </source>
</evidence>
<keyword evidence="3 9" id="KW-0548">Nucleotidyltransferase</keyword>
<comment type="subunit">
    <text evidence="9">Homohexamer.</text>
</comment>
<evidence type="ECO:0000256" key="8">
    <source>
        <dbReference type="ARBA" id="ARBA00029346"/>
    </source>
</evidence>
<comment type="catalytic activity">
    <reaction evidence="8 9">
        <text>(R)-4'-phosphopantetheine + ATP + H(+) = 3'-dephospho-CoA + diphosphate</text>
        <dbReference type="Rhea" id="RHEA:19801"/>
        <dbReference type="ChEBI" id="CHEBI:15378"/>
        <dbReference type="ChEBI" id="CHEBI:30616"/>
        <dbReference type="ChEBI" id="CHEBI:33019"/>
        <dbReference type="ChEBI" id="CHEBI:57328"/>
        <dbReference type="ChEBI" id="CHEBI:61723"/>
        <dbReference type="EC" id="2.7.7.3"/>
    </reaction>
</comment>
<comment type="similarity">
    <text evidence="9">Belongs to the bacterial CoaD family.</text>
</comment>
<comment type="cofactor">
    <cofactor evidence="9">
        <name>Mg(2+)</name>
        <dbReference type="ChEBI" id="CHEBI:18420"/>
    </cofactor>
</comment>
<feature type="binding site" evidence="9">
    <location>
        <position position="63"/>
    </location>
    <ligand>
        <name>ATP</name>
        <dbReference type="ChEBI" id="CHEBI:30616"/>
    </ligand>
</feature>
<dbReference type="GO" id="GO:0015937">
    <property type="term" value="P:coenzyme A biosynthetic process"/>
    <property type="evidence" value="ECO:0007669"/>
    <property type="project" value="UniProtKB-UniRule"/>
</dbReference>
<evidence type="ECO:0000256" key="9">
    <source>
        <dbReference type="HAMAP-Rule" id="MF_00151"/>
    </source>
</evidence>
<feature type="binding site" evidence="9">
    <location>
        <position position="119"/>
    </location>
    <ligand>
        <name>substrate</name>
    </ligand>
</feature>
<evidence type="ECO:0000256" key="5">
    <source>
        <dbReference type="ARBA" id="ARBA00022840"/>
    </source>
</evidence>
<dbReference type="AlphaFoldDB" id="A0A4R1BI42"/>
<feature type="binding site" evidence="9">
    <location>
        <position position="144"/>
    </location>
    <ligand>
        <name>ATP</name>
        <dbReference type="ChEBI" id="CHEBI:30616"/>
    </ligand>
</feature>
<feature type="binding site" evidence="9">
    <location>
        <position position="133"/>
    </location>
    <ligand>
        <name>substrate</name>
    </ligand>
</feature>
<feature type="site" description="Transition state stabilizer" evidence="9">
    <location>
        <position position="63"/>
    </location>
</feature>
<keyword evidence="7 9" id="KW-0173">Coenzyme A biosynthesis</keyword>
<dbReference type="PANTHER" id="PTHR21342">
    <property type="entry name" value="PHOSPHOPANTETHEINE ADENYLYLTRANSFERASE"/>
    <property type="match status" value="1"/>
</dbReference>
<comment type="pathway">
    <text evidence="9">Cofactor biosynthesis; coenzyme A biosynthesis; CoA from (R)-pantothenate: step 4/5.</text>
</comment>
<dbReference type="Proteomes" id="UP000295244">
    <property type="component" value="Unassembled WGS sequence"/>
</dbReference>
<dbReference type="UniPathway" id="UPA00241">
    <property type="reaction ID" value="UER00355"/>
</dbReference>
<evidence type="ECO:0000313" key="12">
    <source>
        <dbReference type="Proteomes" id="UP000295244"/>
    </source>
</evidence>
<dbReference type="GO" id="GO:0005737">
    <property type="term" value="C:cytoplasm"/>
    <property type="evidence" value="ECO:0007669"/>
    <property type="project" value="UniProtKB-SubCell"/>
</dbReference>
<keyword evidence="1 9" id="KW-0963">Cytoplasm</keyword>
<dbReference type="NCBIfam" id="TIGR01510">
    <property type="entry name" value="coaD_prev_kdtB"/>
    <property type="match status" value="1"/>
</dbReference>
<keyword evidence="2 9" id="KW-0808">Transferase</keyword>
<dbReference type="EC" id="2.7.7.3" evidence="9"/>
<evidence type="ECO:0000256" key="6">
    <source>
        <dbReference type="ARBA" id="ARBA00022842"/>
    </source>
</evidence>
<organism evidence="11 12">
    <name type="scientific">Rubrobacter taiwanensis</name>
    <dbReference type="NCBI Taxonomy" id="185139"/>
    <lineage>
        <taxon>Bacteria</taxon>
        <taxon>Bacillati</taxon>
        <taxon>Actinomycetota</taxon>
        <taxon>Rubrobacteria</taxon>
        <taxon>Rubrobacterales</taxon>
        <taxon>Rubrobacteraceae</taxon>
        <taxon>Rubrobacter</taxon>
    </lineage>
</organism>
<evidence type="ECO:0000313" key="11">
    <source>
        <dbReference type="EMBL" id="TCJ16965.1"/>
    </source>
</evidence>
<sequence length="208" mass="22381">MPGFLHPAGRVVLESGASRHDAGSGAGESYRYGGTTVTIYDGSDLNTDVAICPGSFDPLTSGHLEIIRRAASIFGHVVVAVGGNIQKRQPVSKEERARMIERATKGLENVSVEVMDGLLVDFAREHGARVIVKGLRAVSDFESEFVQAQVNRKLYPELETIFIMASSEHSFLSSSVVREVASYGGDIKGLVPDEILDTVREIYSGAGK</sequence>
<dbReference type="SUPFAM" id="SSF52374">
    <property type="entry name" value="Nucleotidylyl transferase"/>
    <property type="match status" value="1"/>
</dbReference>
<dbReference type="CDD" id="cd02163">
    <property type="entry name" value="PPAT"/>
    <property type="match status" value="1"/>
</dbReference>
<accession>A0A4R1BI42</accession>
<feature type="domain" description="Cytidyltransferase-like" evidence="10">
    <location>
        <begin position="51"/>
        <end position="179"/>
    </location>
</feature>
<evidence type="ECO:0000256" key="2">
    <source>
        <dbReference type="ARBA" id="ARBA00022679"/>
    </source>
</evidence>
<evidence type="ECO:0000256" key="3">
    <source>
        <dbReference type="ARBA" id="ARBA00022695"/>
    </source>
</evidence>
<dbReference type="NCBIfam" id="TIGR00125">
    <property type="entry name" value="cyt_tran_rel"/>
    <property type="match status" value="1"/>
</dbReference>
<name>A0A4R1BI42_9ACTN</name>
<comment type="caution">
    <text evidence="11">The sequence shown here is derived from an EMBL/GenBank/DDBJ whole genome shotgun (WGS) entry which is preliminary data.</text>
</comment>
<dbReference type="InterPro" id="IPR004821">
    <property type="entry name" value="Cyt_trans-like"/>
</dbReference>
<dbReference type="Pfam" id="PF01467">
    <property type="entry name" value="CTP_transf_like"/>
    <property type="match status" value="1"/>
</dbReference>
<evidence type="ECO:0000256" key="7">
    <source>
        <dbReference type="ARBA" id="ARBA00022993"/>
    </source>
</evidence>
<dbReference type="HAMAP" id="MF_00151">
    <property type="entry name" value="PPAT_bact"/>
    <property type="match status" value="1"/>
</dbReference>